<dbReference type="InterPro" id="IPR023210">
    <property type="entry name" value="NADP_OxRdtase_dom"/>
</dbReference>
<dbReference type="InterPro" id="IPR036812">
    <property type="entry name" value="NAD(P)_OxRdtase_dom_sf"/>
</dbReference>
<dbReference type="AlphaFoldDB" id="A0A381YHY4"/>
<proteinExistence type="predicted"/>
<evidence type="ECO:0000313" key="2">
    <source>
        <dbReference type="EMBL" id="SVA76585.1"/>
    </source>
</evidence>
<dbReference type="Gene3D" id="3.20.20.100">
    <property type="entry name" value="NADP-dependent oxidoreductase domain"/>
    <property type="match status" value="1"/>
</dbReference>
<feature type="domain" description="NADP-dependent oxidoreductase" evidence="1">
    <location>
        <begin position="28"/>
        <end position="325"/>
    </location>
</feature>
<dbReference type="Pfam" id="PF00248">
    <property type="entry name" value="Aldo_ket_red"/>
    <property type="match status" value="1"/>
</dbReference>
<gene>
    <name evidence="2" type="ORF">METZ01_LOCUS129439</name>
</gene>
<sequence>METDSFLPTPPSSRIQLATDLQICRALNGMWQVSGAHGHIDPEKAVESMFSYLDAGFTTWDLADHYGPAEDFIGEFRRRLADRRGSDATADIQAFTKWVPNPGPMDRNWVEENIDKSLRRMDVESLDLLQFHWWDYGDERYLKAMGHLGELLDEGKIRHLGLTNFDTQHIQKIVDEGYQVVSNQVQYSIIDRRPEIKMAQYCQNQGIHLLAYGTLAGGLLSDRYLGQPEPGRATLTTASLSKYKQMVDAWGGWDLLQELLLGLKCIADRHQVSIADVAMRYIMDRPSVAGVIVGVRLGVAEHLEENAQVFSFELDPEDLEQIESVLSRSRNLYQAIGDCGEEYRR</sequence>
<dbReference type="PRINTS" id="PR00069">
    <property type="entry name" value="ALDKETRDTASE"/>
</dbReference>
<dbReference type="GO" id="GO:0016491">
    <property type="term" value="F:oxidoreductase activity"/>
    <property type="evidence" value="ECO:0007669"/>
    <property type="project" value="InterPro"/>
</dbReference>
<dbReference type="SUPFAM" id="SSF51430">
    <property type="entry name" value="NAD(P)-linked oxidoreductase"/>
    <property type="match status" value="1"/>
</dbReference>
<name>A0A381YHY4_9ZZZZ</name>
<organism evidence="2">
    <name type="scientific">marine metagenome</name>
    <dbReference type="NCBI Taxonomy" id="408172"/>
    <lineage>
        <taxon>unclassified sequences</taxon>
        <taxon>metagenomes</taxon>
        <taxon>ecological metagenomes</taxon>
    </lineage>
</organism>
<evidence type="ECO:0000259" key="1">
    <source>
        <dbReference type="Pfam" id="PF00248"/>
    </source>
</evidence>
<dbReference type="InterPro" id="IPR020471">
    <property type="entry name" value="AKR"/>
</dbReference>
<dbReference type="PANTHER" id="PTHR43147:SF2">
    <property type="entry name" value="NADP-DEPENDENT OXIDOREDUCTASE DOMAIN-CONTAINING PROTEIN"/>
    <property type="match status" value="1"/>
</dbReference>
<protein>
    <recommendedName>
        <fullName evidence="1">NADP-dependent oxidoreductase domain-containing protein</fullName>
    </recommendedName>
</protein>
<accession>A0A381YHY4</accession>
<dbReference type="CDD" id="cd19101">
    <property type="entry name" value="AKR_unchar"/>
    <property type="match status" value="1"/>
</dbReference>
<reference evidence="2" key="1">
    <citation type="submission" date="2018-05" db="EMBL/GenBank/DDBJ databases">
        <authorList>
            <person name="Lanie J.A."/>
            <person name="Ng W.-L."/>
            <person name="Kazmierczak K.M."/>
            <person name="Andrzejewski T.M."/>
            <person name="Davidsen T.M."/>
            <person name="Wayne K.J."/>
            <person name="Tettelin H."/>
            <person name="Glass J.I."/>
            <person name="Rusch D."/>
            <person name="Podicherti R."/>
            <person name="Tsui H.-C.T."/>
            <person name="Winkler M.E."/>
        </authorList>
    </citation>
    <scope>NUCLEOTIDE SEQUENCE</scope>
</reference>
<dbReference type="PANTHER" id="PTHR43147">
    <property type="entry name" value="PROTEIN TAS"/>
    <property type="match status" value="1"/>
</dbReference>
<dbReference type="EMBL" id="UINC01018268">
    <property type="protein sequence ID" value="SVA76585.1"/>
    <property type="molecule type" value="Genomic_DNA"/>
</dbReference>